<dbReference type="AlphaFoldDB" id="A0A2R7Y906"/>
<dbReference type="PROSITE" id="PS50910">
    <property type="entry name" value="HEPN"/>
    <property type="match status" value="1"/>
</dbReference>
<name>A0A2R7Y906_9CREN</name>
<comment type="caution">
    <text evidence="2">The sequence shown here is derived from an EMBL/GenBank/DDBJ whole genome shotgun (WGS) entry which is preliminary data.</text>
</comment>
<dbReference type="Gene3D" id="1.20.120.330">
    <property type="entry name" value="Nucleotidyltransferases domain 2"/>
    <property type="match status" value="1"/>
</dbReference>
<gene>
    <name evidence="2" type="ORF">B7O98_01005</name>
</gene>
<evidence type="ECO:0000313" key="3">
    <source>
        <dbReference type="Proteomes" id="UP000244093"/>
    </source>
</evidence>
<keyword evidence="2" id="KW-0238">DNA-binding</keyword>
<dbReference type="Pfam" id="PF05168">
    <property type="entry name" value="HEPN"/>
    <property type="match status" value="1"/>
</dbReference>
<dbReference type="Proteomes" id="UP000244093">
    <property type="component" value="Unassembled WGS sequence"/>
</dbReference>
<dbReference type="SUPFAM" id="SSF81593">
    <property type="entry name" value="Nucleotidyltransferase substrate binding subunit/domain"/>
    <property type="match status" value="1"/>
</dbReference>
<dbReference type="InterPro" id="IPR007842">
    <property type="entry name" value="HEPN_dom"/>
</dbReference>
<evidence type="ECO:0000313" key="2">
    <source>
        <dbReference type="EMBL" id="PUA34021.1"/>
    </source>
</evidence>
<proteinExistence type="predicted"/>
<reference evidence="2 3" key="1">
    <citation type="journal article" date="2018" name="Syst. Appl. Microbiol.">
        <title>A new symbiotic nanoarchaeote (Candidatus Nanoclepta minutus) and its host (Zestosphaera tikiterensis gen. nov., sp. nov.) from a New Zealand hot spring.</title>
        <authorList>
            <person name="St John E."/>
            <person name="Liu Y."/>
            <person name="Podar M."/>
            <person name="Stott M.B."/>
            <person name="Meneghin J."/>
            <person name="Chen Z."/>
            <person name="Lagutin K."/>
            <person name="Mitchell K."/>
            <person name="Reysenbach A.L."/>
        </authorList>
    </citation>
    <scope>NUCLEOTIDE SEQUENCE [LARGE SCALE GENOMIC DNA]</scope>
    <source>
        <strain evidence="2">NZ3</strain>
    </source>
</reference>
<evidence type="ECO:0000259" key="1">
    <source>
        <dbReference type="PROSITE" id="PS50910"/>
    </source>
</evidence>
<feature type="domain" description="HEPN" evidence="1">
    <location>
        <begin position="11"/>
        <end position="122"/>
    </location>
</feature>
<dbReference type="EMBL" id="NBVN01000001">
    <property type="protein sequence ID" value="PUA34021.1"/>
    <property type="molecule type" value="Genomic_DNA"/>
</dbReference>
<accession>A0A2R7Y906</accession>
<dbReference type="GO" id="GO:0003677">
    <property type="term" value="F:DNA binding"/>
    <property type="evidence" value="ECO:0007669"/>
    <property type="project" value="UniProtKB-KW"/>
</dbReference>
<dbReference type="SMART" id="SM00748">
    <property type="entry name" value="HEPN"/>
    <property type="match status" value="1"/>
</dbReference>
<protein>
    <submittedName>
        <fullName evidence="2">DNA-binding protein</fullName>
    </submittedName>
</protein>
<sequence length="137" mass="15839">MERFEEARRWFAQALRDVKAARDSVDDGNYEWSSFQSHQAAEKALKALLYAHGRSAWGHGLVELLDYLREVEEVGSELYVAARELDRHYIPSRYPNAFESGYPGLYYDEVTARRALDSAKLIIDWVRTRLRSLGLAL</sequence>
<organism evidence="2 3">
    <name type="scientific">Zestosphaera tikiterensis</name>
    <dbReference type="NCBI Taxonomy" id="1973259"/>
    <lineage>
        <taxon>Archaea</taxon>
        <taxon>Thermoproteota</taxon>
        <taxon>Thermoprotei</taxon>
        <taxon>Desulfurococcales</taxon>
        <taxon>Desulfurococcaceae</taxon>
        <taxon>Zestosphaera</taxon>
    </lineage>
</organism>